<keyword evidence="1" id="KW-0812">Transmembrane</keyword>
<name>A0A7S1KS49_9EUKA</name>
<feature type="transmembrane region" description="Helical" evidence="1">
    <location>
        <begin position="292"/>
        <end position="310"/>
    </location>
</feature>
<proteinExistence type="predicted"/>
<organism evidence="2">
    <name type="scientific">Percolomonas cosmopolitus</name>
    <dbReference type="NCBI Taxonomy" id="63605"/>
    <lineage>
        <taxon>Eukaryota</taxon>
        <taxon>Discoba</taxon>
        <taxon>Heterolobosea</taxon>
        <taxon>Tetramitia</taxon>
        <taxon>Eutetramitia</taxon>
        <taxon>Percolomonadidae</taxon>
        <taxon>Percolomonas</taxon>
    </lineage>
</organism>
<dbReference type="AlphaFoldDB" id="A0A7S1KS49"/>
<dbReference type="EMBL" id="HBGD01008011">
    <property type="protein sequence ID" value="CAD9083360.1"/>
    <property type="molecule type" value="Transcribed_RNA"/>
</dbReference>
<feature type="transmembrane region" description="Helical" evidence="1">
    <location>
        <begin position="127"/>
        <end position="152"/>
    </location>
</feature>
<accession>A0A7S1KS49</accession>
<evidence type="ECO:0000313" key="2">
    <source>
        <dbReference type="EMBL" id="CAD9083360.1"/>
    </source>
</evidence>
<evidence type="ECO:0000256" key="1">
    <source>
        <dbReference type="SAM" id="Phobius"/>
    </source>
</evidence>
<feature type="transmembrane region" description="Helical" evidence="1">
    <location>
        <begin position="173"/>
        <end position="197"/>
    </location>
</feature>
<gene>
    <name evidence="2" type="ORF">PCOS0759_LOCUS6614</name>
</gene>
<dbReference type="InterPro" id="IPR010295">
    <property type="entry name" value="DUF898"/>
</dbReference>
<feature type="transmembrane region" description="Helical" evidence="1">
    <location>
        <begin position="242"/>
        <end position="264"/>
    </location>
</feature>
<keyword evidence="1" id="KW-0472">Membrane</keyword>
<protein>
    <submittedName>
        <fullName evidence="2">Uncharacterized protein</fullName>
    </submittedName>
</protein>
<dbReference type="Pfam" id="PF05987">
    <property type="entry name" value="DUF898"/>
    <property type="match status" value="1"/>
</dbReference>
<sequence>MVAPLPPAPGASDNVQYSHILAPNGNGFAPLHQLPNTGIQSLTPAPPIAGHQDSLGHFSPPQQSHHCHASSRTSTNIVQESYSVSPKSPSQYFSSISATINDFSNTFSRFNDLDKTNVFFRAGYSSILFTIVVWLARLITGGLCTPFLDYWYYRNFAKSIRLNGYRLSLNATIFDFVILQLVHYMLLLITSGLYILFQDHLTAAFVDSRLQWNMEAMPFDAPKDFRISGKRARFTFFGARPWFFWDILFYLGMIFTMGLAYPWLTQAYYKRWFHNARVDGNRMQFRGKGMDFFWLYLHNWFMTLITFGLYKYCGCWDRELHRYLDTKIAWY</sequence>
<keyword evidence="1" id="KW-1133">Transmembrane helix</keyword>
<reference evidence="2" key="1">
    <citation type="submission" date="2021-01" db="EMBL/GenBank/DDBJ databases">
        <authorList>
            <person name="Corre E."/>
            <person name="Pelletier E."/>
            <person name="Niang G."/>
            <person name="Scheremetjew M."/>
            <person name="Finn R."/>
            <person name="Kale V."/>
            <person name="Holt S."/>
            <person name="Cochrane G."/>
            <person name="Meng A."/>
            <person name="Brown T."/>
            <person name="Cohen L."/>
        </authorList>
    </citation>
    <scope>NUCLEOTIDE SEQUENCE</scope>
    <source>
        <strain evidence="2">WS</strain>
    </source>
</reference>